<dbReference type="AlphaFoldDB" id="A0A4Y8MWJ9"/>
<dbReference type="InterPro" id="IPR027417">
    <property type="entry name" value="P-loop_NTPase"/>
</dbReference>
<dbReference type="Pfam" id="PF20720">
    <property type="entry name" value="nSTAND3"/>
    <property type="match status" value="1"/>
</dbReference>
<evidence type="ECO:0000313" key="3">
    <source>
        <dbReference type="Proteomes" id="UP000297385"/>
    </source>
</evidence>
<reference evidence="2 3" key="1">
    <citation type="submission" date="2019-03" db="EMBL/GenBank/DDBJ databases">
        <title>Complete Genome Sequence of Paraburkholderia dipogonis ICMP 19430T, a Nitrogen-fixing Symbiont of the South African Invasive Legume Dipogon lignosus in New Zealand.</title>
        <authorList>
            <person name="De Meyer S.E."/>
        </authorList>
    </citation>
    <scope>NUCLEOTIDE SEQUENCE [LARGE SCALE GENOMIC DNA]</scope>
    <source>
        <strain evidence="2 3">ICMP 19430</strain>
    </source>
</reference>
<dbReference type="InterPro" id="IPR049050">
    <property type="entry name" value="nSTAND3"/>
</dbReference>
<evidence type="ECO:0000313" key="2">
    <source>
        <dbReference type="EMBL" id="TFE41897.1"/>
    </source>
</evidence>
<protein>
    <recommendedName>
        <fullName evidence="1">Novel STAND NTPase 3 domain-containing protein</fullName>
    </recommendedName>
</protein>
<dbReference type="GeneID" id="97308514"/>
<name>A0A4Y8MWJ9_9BURK</name>
<accession>A0A4Y8MWJ9</accession>
<gene>
    <name evidence="2" type="ORF">E2553_35250</name>
</gene>
<comment type="caution">
    <text evidence="2">The sequence shown here is derived from an EMBL/GenBank/DDBJ whole genome shotgun (WGS) entry which is preliminary data.</text>
</comment>
<organism evidence="2 3">
    <name type="scientific">Paraburkholderia dipogonis</name>
    <dbReference type="NCBI Taxonomy" id="1211383"/>
    <lineage>
        <taxon>Bacteria</taxon>
        <taxon>Pseudomonadati</taxon>
        <taxon>Pseudomonadota</taxon>
        <taxon>Betaproteobacteria</taxon>
        <taxon>Burkholderiales</taxon>
        <taxon>Burkholderiaceae</taxon>
        <taxon>Paraburkholderia</taxon>
    </lineage>
</organism>
<feature type="domain" description="Novel STAND NTPase 3" evidence="1">
    <location>
        <begin position="183"/>
        <end position="338"/>
    </location>
</feature>
<dbReference type="EMBL" id="SNVI01000002">
    <property type="protein sequence ID" value="TFE41897.1"/>
    <property type="molecule type" value="Genomic_DNA"/>
</dbReference>
<evidence type="ECO:0000259" key="1">
    <source>
        <dbReference type="Pfam" id="PF20720"/>
    </source>
</evidence>
<proteinExistence type="predicted"/>
<dbReference type="RefSeq" id="WP_134465175.1">
    <property type="nucleotide sequence ID" value="NZ_JBHMFL010000064.1"/>
</dbReference>
<dbReference type="SUPFAM" id="SSF52540">
    <property type="entry name" value="P-loop containing nucleoside triphosphate hydrolases"/>
    <property type="match status" value="1"/>
</dbReference>
<sequence>MFQFESLGWRSFQQLCLSVSREILGQTVEGFLDSNDGGRDGAFAGTWCPQRGESLSGKFVIQCKFTSRPGYSLRPSDLNDEISKAERLVRENRCDAYVLMTNAGVSGETESKLQDMLSAVGVKSVLVLGVTWIEQQIRESKHLRMMVPRVYGLGDLSQILDQRAYAQAAAVLDSIRDDLSKVVVTESYRRAAKALDEHHFVLLVGEPAAGKTTIASLLAMASADRWGASVMKLNHPKSVEEHWNPLEKSQFFWIDDAFGVTQFESSLTMGWNRVLPQMKALLGQGSRIVMTSRDYIYNRARRELKEDAFPLFNESQVVIDVHDLTSDERRQILYNHLKMGSQPREFRIEIKEHLPSIADHKRFIPEIARRLSEPIFTKKLYISDWSLKNFVEKREQILVEVCKKLDVDSKAALALIYMRNGRLPSPIEPSVDEDKALKRLDSTLGACSSALEALRGSLVVHTVADGDSFWSFKHPTIGDAYSTILRSSPELLEIYVRGSDVEKLMEQVTCGDMQIQGAVALPTSLFDLLIERLSAYKTSPAYKDEYLSTWSAQRSLHAFLAQRCNKQFLERYLQSDPRLTATIASPSLYLEYSADVDLAIRLFKFRLLPEDDRQMFVKVVSAHACNGDDARALIDPDLRDMLKEKELARLRDAMRTQLLPRIDHVRLELESSYDPDDDNPDWHLRRFTQLLSAFEEEHPASWRIKRIVKRERLQAQAWIDRHRAKPVRSTARDITVNRSDEISDNGRSVFDDIDE</sequence>
<dbReference type="Proteomes" id="UP000297385">
    <property type="component" value="Unassembled WGS sequence"/>
</dbReference>